<dbReference type="PANTHER" id="PTHR14359">
    <property type="entry name" value="HOMO-OLIGOMERIC FLAVIN CONTAINING CYS DECARBOXYLASE FAMILY"/>
    <property type="match status" value="1"/>
</dbReference>
<dbReference type="Gene3D" id="3.40.50.10300">
    <property type="entry name" value="CoaB-like"/>
    <property type="match status" value="1"/>
</dbReference>
<feature type="domain" description="Flavoprotein" evidence="5">
    <location>
        <begin position="5"/>
        <end position="153"/>
    </location>
</feature>
<dbReference type="NCBIfam" id="TIGR00521">
    <property type="entry name" value="coaBC_dfp"/>
    <property type="match status" value="1"/>
</dbReference>
<reference evidence="7 8" key="1">
    <citation type="submission" date="2019-03" db="EMBL/GenBank/DDBJ databases">
        <title>Genomic Encyclopedia of Type Strains, Phase IV (KMG-IV): sequencing the most valuable type-strain genomes for metagenomic binning, comparative biology and taxonomic classification.</title>
        <authorList>
            <person name="Goeker M."/>
        </authorList>
    </citation>
    <scope>NUCLEOTIDE SEQUENCE [LARGE SCALE GENOMIC DNA]</scope>
    <source>
        <strain evidence="7 8">DSM 24629</strain>
    </source>
</reference>
<evidence type="ECO:0000259" key="5">
    <source>
        <dbReference type="Pfam" id="PF02441"/>
    </source>
</evidence>
<dbReference type="GO" id="GO:0010181">
    <property type="term" value="F:FMN binding"/>
    <property type="evidence" value="ECO:0007669"/>
    <property type="project" value="UniProtKB-UniRule"/>
</dbReference>
<accession>A0A4R3MIB5</accession>
<keyword evidence="3 4" id="KW-0288">FMN</keyword>
<gene>
    <name evidence="3" type="primary">coaBC</name>
    <name evidence="7" type="ORF">EDC18_10895</name>
</gene>
<dbReference type="HAMAP" id="MF_02225">
    <property type="entry name" value="CoaBC"/>
    <property type="match status" value="1"/>
</dbReference>
<organism evidence="7 8">
    <name type="scientific">Natranaerovirga pectinivora</name>
    <dbReference type="NCBI Taxonomy" id="682400"/>
    <lineage>
        <taxon>Bacteria</taxon>
        <taxon>Bacillati</taxon>
        <taxon>Bacillota</taxon>
        <taxon>Clostridia</taxon>
        <taxon>Lachnospirales</taxon>
        <taxon>Natranaerovirgaceae</taxon>
        <taxon>Natranaerovirga</taxon>
    </lineage>
</organism>
<keyword evidence="3" id="KW-0460">Magnesium</keyword>
<dbReference type="AlphaFoldDB" id="A0A4R3MIB5"/>
<dbReference type="GO" id="GO:0071513">
    <property type="term" value="C:phosphopantothenoylcysteine decarboxylase complex"/>
    <property type="evidence" value="ECO:0007669"/>
    <property type="project" value="TreeGrafter"/>
</dbReference>
<protein>
    <recommendedName>
        <fullName evidence="3">Coenzyme A biosynthesis bifunctional protein CoaBC</fullName>
    </recommendedName>
    <alternativeName>
        <fullName evidence="3">DNA/pantothenate metabolism flavoprotein</fullName>
    </alternativeName>
    <alternativeName>
        <fullName evidence="3">Phosphopantothenoylcysteine synthetase/decarboxylase</fullName>
        <shortName evidence="3">PPCS-PPCDC</shortName>
    </alternativeName>
    <domain>
        <recommendedName>
            <fullName evidence="3">Phosphopantothenoylcysteine decarboxylase</fullName>
            <shortName evidence="3">PPC decarboxylase</shortName>
            <shortName evidence="3">PPC-DC</shortName>
            <ecNumber evidence="3">4.1.1.36</ecNumber>
        </recommendedName>
        <alternativeName>
            <fullName evidence="3">CoaC</fullName>
        </alternativeName>
    </domain>
    <domain>
        <recommendedName>
            <fullName evidence="3">Phosphopantothenate--cysteine ligase</fullName>
            <ecNumber evidence="3">6.3.2.5</ecNumber>
        </recommendedName>
        <alternativeName>
            <fullName evidence="3">CoaB</fullName>
        </alternativeName>
        <alternativeName>
            <fullName evidence="3">Phosphopantothenoylcysteine synthetase</fullName>
            <shortName evidence="3">PPC synthetase</shortName>
            <shortName evidence="3">PPC-S</shortName>
        </alternativeName>
    </domain>
</protein>
<keyword evidence="3 4" id="KW-0285">Flavoprotein</keyword>
<comment type="catalytic activity">
    <reaction evidence="3 4">
        <text>N-[(R)-4-phosphopantothenoyl]-L-cysteine + H(+) = (R)-4'-phosphopantetheine + CO2</text>
        <dbReference type="Rhea" id="RHEA:16793"/>
        <dbReference type="ChEBI" id="CHEBI:15378"/>
        <dbReference type="ChEBI" id="CHEBI:16526"/>
        <dbReference type="ChEBI" id="CHEBI:59458"/>
        <dbReference type="ChEBI" id="CHEBI:61723"/>
        <dbReference type="EC" id="4.1.1.36"/>
    </reaction>
</comment>
<feature type="binding site" evidence="3">
    <location>
        <position position="342"/>
    </location>
    <ligand>
        <name>CTP</name>
        <dbReference type="ChEBI" id="CHEBI:37563"/>
    </ligand>
</feature>
<comment type="catalytic activity">
    <reaction evidence="3 4">
        <text>(R)-4'-phosphopantothenate + L-cysteine + CTP = N-[(R)-4-phosphopantothenoyl]-L-cysteine + CMP + diphosphate + H(+)</text>
        <dbReference type="Rhea" id="RHEA:19397"/>
        <dbReference type="ChEBI" id="CHEBI:10986"/>
        <dbReference type="ChEBI" id="CHEBI:15378"/>
        <dbReference type="ChEBI" id="CHEBI:33019"/>
        <dbReference type="ChEBI" id="CHEBI:35235"/>
        <dbReference type="ChEBI" id="CHEBI:37563"/>
        <dbReference type="ChEBI" id="CHEBI:59458"/>
        <dbReference type="ChEBI" id="CHEBI:60377"/>
        <dbReference type="EC" id="6.3.2.5"/>
    </reaction>
</comment>
<name>A0A4R3MIB5_9FIRM</name>
<evidence type="ECO:0000259" key="6">
    <source>
        <dbReference type="Pfam" id="PF04127"/>
    </source>
</evidence>
<feature type="binding site" evidence="3">
    <location>
        <position position="289"/>
    </location>
    <ligand>
        <name>CTP</name>
        <dbReference type="ChEBI" id="CHEBI:37563"/>
    </ligand>
</feature>
<comment type="function">
    <text evidence="3">Catalyzes two sequential steps in the biosynthesis of coenzyme A. In the first step cysteine is conjugated to 4'-phosphopantothenate to form 4-phosphopantothenoylcysteine. In the second step the latter compound is decarboxylated to form 4'-phosphopantotheine.</text>
</comment>
<dbReference type="GO" id="GO:0004632">
    <property type="term" value="F:phosphopantothenate--cysteine ligase activity"/>
    <property type="evidence" value="ECO:0007669"/>
    <property type="project" value="UniProtKB-UniRule"/>
</dbReference>
<comment type="caution">
    <text evidence="7">The sequence shown here is derived from an EMBL/GenBank/DDBJ whole genome shotgun (WGS) entry which is preliminary data.</text>
</comment>
<dbReference type="SUPFAM" id="SSF102645">
    <property type="entry name" value="CoaB-like"/>
    <property type="match status" value="1"/>
</dbReference>
<feature type="binding site" evidence="3">
    <location>
        <position position="324"/>
    </location>
    <ligand>
        <name>CTP</name>
        <dbReference type="ChEBI" id="CHEBI:37563"/>
    </ligand>
</feature>
<comment type="similarity">
    <text evidence="3 4">In the N-terminal section; belongs to the HFCD (homo-oligomeric flavin containing Cys decarboxylase) superfamily.</text>
</comment>
<feature type="active site" description="Proton donor" evidence="3">
    <location>
        <position position="157"/>
    </location>
</feature>
<dbReference type="SUPFAM" id="SSF52507">
    <property type="entry name" value="Homo-oligomeric flavin-containing Cys decarboxylases, HFCD"/>
    <property type="match status" value="1"/>
</dbReference>
<dbReference type="UniPathway" id="UPA00241">
    <property type="reaction ID" value="UER00353"/>
</dbReference>
<dbReference type="PANTHER" id="PTHR14359:SF6">
    <property type="entry name" value="PHOSPHOPANTOTHENOYLCYSTEINE DECARBOXYLASE"/>
    <property type="match status" value="1"/>
</dbReference>
<feature type="binding site" evidence="3">
    <location>
        <position position="279"/>
    </location>
    <ligand>
        <name>CTP</name>
        <dbReference type="ChEBI" id="CHEBI:37563"/>
    </ligand>
</feature>
<feature type="region of interest" description="Phosphopantothenoylcysteine decarboxylase" evidence="3">
    <location>
        <begin position="1"/>
        <end position="189"/>
    </location>
</feature>
<dbReference type="Gene3D" id="3.40.50.1950">
    <property type="entry name" value="Flavin prenyltransferase-like"/>
    <property type="match status" value="1"/>
</dbReference>
<comment type="caution">
    <text evidence="3">Lacks conserved residue(s) required for the propagation of feature annotation.</text>
</comment>
<keyword evidence="2 3" id="KW-0456">Lyase</keyword>
<feature type="domain" description="DNA/pantothenate metabolism flavoprotein C-terminal" evidence="6">
    <location>
        <begin position="185"/>
        <end position="396"/>
    </location>
</feature>
<feature type="binding site" evidence="3">
    <location>
        <position position="338"/>
    </location>
    <ligand>
        <name>CTP</name>
        <dbReference type="ChEBI" id="CHEBI:37563"/>
    </ligand>
</feature>
<dbReference type="InterPro" id="IPR036551">
    <property type="entry name" value="Flavin_trans-like"/>
</dbReference>
<evidence type="ECO:0000256" key="4">
    <source>
        <dbReference type="RuleBase" id="RU364078"/>
    </source>
</evidence>
<comment type="pathway">
    <text evidence="3 4">Cofactor biosynthesis; coenzyme A biosynthesis; CoA from (R)-pantothenate: step 2/5.</text>
</comment>
<comment type="function">
    <text evidence="4">Catalyzes two steps in the biosynthesis of coenzyme A. In the first step cysteine is conjugated to 4'-phosphopantothenate to form 4-phosphopantothenoylcysteine, in the latter compound is decarboxylated to form 4'-phosphopantotheine.</text>
</comment>
<keyword evidence="3 4" id="KW-0436">Ligase</keyword>
<keyword evidence="3" id="KW-0479">Metal-binding</keyword>
<evidence type="ECO:0000256" key="1">
    <source>
        <dbReference type="ARBA" id="ARBA00022793"/>
    </source>
</evidence>
<feature type="region of interest" description="Phosphopantothenate--cysteine ligase" evidence="3">
    <location>
        <begin position="190"/>
        <end position="399"/>
    </location>
</feature>
<comment type="cofactor">
    <cofactor evidence="3">
        <name>Mg(2+)</name>
        <dbReference type="ChEBI" id="CHEBI:18420"/>
    </cofactor>
</comment>
<dbReference type="GO" id="GO:0015937">
    <property type="term" value="P:coenzyme A biosynthetic process"/>
    <property type="evidence" value="ECO:0007669"/>
    <property type="project" value="UniProtKB-UniRule"/>
</dbReference>
<dbReference type="InterPro" id="IPR007085">
    <property type="entry name" value="DNA/pantothenate-metab_flavo_C"/>
</dbReference>
<dbReference type="InterPro" id="IPR035929">
    <property type="entry name" value="CoaB-like_sf"/>
</dbReference>
<dbReference type="EC" id="6.3.2.5" evidence="3"/>
<sequence>MLRDKNIVIGISGGVAVYKVCDLVSRLKKLHANVHVIMTKSATEFVAPLTFQSLSQNYVVVDMFEEPKTWDVEHISLAKKADLFLIAPATANVIGKIANGIADDMLTTTIMATRAPILMAPAMNTNMYTNDIVQENINKLKSRNYKFVDPEAGRLACGDVGVGKLANNDIILEHIKEMLNPVEDLKGKNVLITAGPTREWIDPVRFISNPSSGKMGYALAKSASERGANVTLISGPVSIEKPTGMSNFVKVETAEEMYNEVVKVVDSQDIVIKTAAVGDYRPKSKSDIKLKKSNSKVSLELEPNADILFNIGNNKKENQIFVGFAAETNDVIEEGKKKLIKKNLDLIVVNDVTEVGAGFQSETNIIKIIDKEKNVKEFPMDTKENLSNIIIDEIVNLLK</sequence>
<dbReference type="GO" id="GO:0004633">
    <property type="term" value="F:phosphopantothenoylcysteine decarboxylase activity"/>
    <property type="evidence" value="ECO:0007669"/>
    <property type="project" value="UniProtKB-UniRule"/>
</dbReference>
<keyword evidence="1 3" id="KW-0210">Decarboxylase</keyword>
<dbReference type="EMBL" id="SMAL01000008">
    <property type="protein sequence ID" value="TCT13858.1"/>
    <property type="molecule type" value="Genomic_DNA"/>
</dbReference>
<keyword evidence="8" id="KW-1185">Reference proteome</keyword>
<dbReference type="OrthoDB" id="9802554at2"/>
<comment type="similarity">
    <text evidence="3 4">In the C-terminal section; belongs to the PPC synthetase family.</text>
</comment>
<dbReference type="InterPro" id="IPR005252">
    <property type="entry name" value="CoaBC"/>
</dbReference>
<proteinExistence type="inferred from homology"/>
<evidence type="ECO:0000256" key="3">
    <source>
        <dbReference type="HAMAP-Rule" id="MF_02225"/>
    </source>
</evidence>
<dbReference type="InterPro" id="IPR003382">
    <property type="entry name" value="Flavoprotein"/>
</dbReference>
<dbReference type="EC" id="4.1.1.36" evidence="3"/>
<dbReference type="RefSeq" id="WP_132253282.1">
    <property type="nucleotide sequence ID" value="NZ_SMAL01000008.1"/>
</dbReference>
<dbReference type="Pfam" id="PF02441">
    <property type="entry name" value="Flavoprotein"/>
    <property type="match status" value="1"/>
</dbReference>
<dbReference type="Pfam" id="PF04127">
    <property type="entry name" value="DFP"/>
    <property type="match status" value="1"/>
</dbReference>
<keyword evidence="3" id="KW-0511">Multifunctional enzyme</keyword>
<comment type="pathway">
    <text evidence="3 4">Cofactor biosynthesis; coenzyme A biosynthesis; CoA from (R)-pantothenate: step 3/5.</text>
</comment>
<dbReference type="Proteomes" id="UP000294902">
    <property type="component" value="Unassembled WGS sequence"/>
</dbReference>
<comment type="cofactor">
    <cofactor evidence="3">
        <name>FMN</name>
        <dbReference type="ChEBI" id="CHEBI:58210"/>
    </cofactor>
    <text evidence="3">Binds 1 FMN per subunit.</text>
</comment>
<evidence type="ECO:0000313" key="7">
    <source>
        <dbReference type="EMBL" id="TCT13858.1"/>
    </source>
</evidence>
<evidence type="ECO:0000256" key="2">
    <source>
        <dbReference type="ARBA" id="ARBA00023239"/>
    </source>
</evidence>
<dbReference type="GO" id="GO:0046872">
    <property type="term" value="F:metal ion binding"/>
    <property type="evidence" value="ECO:0007669"/>
    <property type="project" value="UniProtKB-KW"/>
</dbReference>
<evidence type="ECO:0000313" key="8">
    <source>
        <dbReference type="Proteomes" id="UP000294902"/>
    </source>
</evidence>
<dbReference type="GO" id="GO:0015941">
    <property type="term" value="P:pantothenate catabolic process"/>
    <property type="evidence" value="ECO:0007669"/>
    <property type="project" value="InterPro"/>
</dbReference>